<keyword evidence="1" id="KW-1133">Transmembrane helix</keyword>
<feature type="transmembrane region" description="Helical" evidence="1">
    <location>
        <begin position="12"/>
        <end position="30"/>
    </location>
</feature>
<comment type="caution">
    <text evidence="2">The sequence shown here is derived from an EMBL/GenBank/DDBJ whole genome shotgun (WGS) entry which is preliminary data.</text>
</comment>
<dbReference type="InterPro" id="IPR021279">
    <property type="entry name" value="DUF2721"/>
</dbReference>
<dbReference type="EMBL" id="JACYFG010000038">
    <property type="protein sequence ID" value="MBD5780879.1"/>
    <property type="molecule type" value="Genomic_DNA"/>
</dbReference>
<name>A0A927F9N3_9BACT</name>
<dbReference type="Proteomes" id="UP000622317">
    <property type="component" value="Unassembled WGS sequence"/>
</dbReference>
<evidence type="ECO:0000313" key="2">
    <source>
        <dbReference type="EMBL" id="MBD5780879.1"/>
    </source>
</evidence>
<sequence>MNLNELVPTLQLAIGPMILISGIGLILLAMTNRYGRVTDRARALRENPELAGRLPDGLAKQELAILAKRARSGRFAILSVTLSLLFAALLVCVLFTITFLGLDWAWAILALFGACMLCFLGGLGLFLHDVNLSLKTFRLSESAFADL</sequence>
<keyword evidence="1" id="KW-0472">Membrane</keyword>
<evidence type="ECO:0000256" key="1">
    <source>
        <dbReference type="SAM" id="Phobius"/>
    </source>
</evidence>
<protein>
    <submittedName>
        <fullName evidence="2">DUF2721 domain-containing protein</fullName>
    </submittedName>
</protein>
<evidence type="ECO:0000313" key="3">
    <source>
        <dbReference type="Proteomes" id="UP000622317"/>
    </source>
</evidence>
<gene>
    <name evidence="2" type="ORF">IEN85_15375</name>
</gene>
<accession>A0A927F9N3</accession>
<keyword evidence="1" id="KW-0812">Transmembrane</keyword>
<keyword evidence="3" id="KW-1185">Reference proteome</keyword>
<feature type="transmembrane region" description="Helical" evidence="1">
    <location>
        <begin position="104"/>
        <end position="127"/>
    </location>
</feature>
<organism evidence="2 3">
    <name type="scientific">Pelagicoccus enzymogenes</name>
    <dbReference type="NCBI Taxonomy" id="2773457"/>
    <lineage>
        <taxon>Bacteria</taxon>
        <taxon>Pseudomonadati</taxon>
        <taxon>Verrucomicrobiota</taxon>
        <taxon>Opitutia</taxon>
        <taxon>Puniceicoccales</taxon>
        <taxon>Pelagicoccaceae</taxon>
        <taxon>Pelagicoccus</taxon>
    </lineage>
</organism>
<reference evidence="2" key="1">
    <citation type="submission" date="2020-09" db="EMBL/GenBank/DDBJ databases">
        <title>Pelagicoccus enzymogenes sp. nov. with an EPS production, isolated from marine sediment.</title>
        <authorList>
            <person name="Feng X."/>
        </authorList>
    </citation>
    <scope>NUCLEOTIDE SEQUENCE</scope>
    <source>
        <strain evidence="2">NFK12</strain>
    </source>
</reference>
<dbReference type="AlphaFoldDB" id="A0A927F9N3"/>
<proteinExistence type="predicted"/>
<dbReference type="RefSeq" id="WP_191617986.1">
    <property type="nucleotide sequence ID" value="NZ_JACYFG010000038.1"/>
</dbReference>
<dbReference type="Pfam" id="PF11026">
    <property type="entry name" value="DUF2721"/>
    <property type="match status" value="1"/>
</dbReference>
<feature type="transmembrane region" description="Helical" evidence="1">
    <location>
        <begin position="75"/>
        <end position="98"/>
    </location>
</feature>